<dbReference type="NCBIfam" id="TIGR02899">
    <property type="entry name" value="spore_safA"/>
    <property type="match status" value="1"/>
</dbReference>
<keyword evidence="4" id="KW-1185">Reference proteome</keyword>
<dbReference type="SUPFAM" id="SSF54106">
    <property type="entry name" value="LysM domain"/>
    <property type="match status" value="1"/>
</dbReference>
<gene>
    <name evidence="3" type="ORF">CYL18_00310</name>
</gene>
<dbReference type="AlphaFoldDB" id="A0A2S7N301"/>
<dbReference type="Pfam" id="PF01476">
    <property type="entry name" value="LysM"/>
    <property type="match status" value="1"/>
</dbReference>
<evidence type="ECO:0000256" key="1">
    <source>
        <dbReference type="SAM" id="MobiDB-lite"/>
    </source>
</evidence>
<dbReference type="InterPro" id="IPR018392">
    <property type="entry name" value="LysM"/>
</dbReference>
<dbReference type="PROSITE" id="PS51782">
    <property type="entry name" value="LYSM"/>
    <property type="match status" value="1"/>
</dbReference>
<dbReference type="InterPro" id="IPR036779">
    <property type="entry name" value="LysM_dom_sf"/>
</dbReference>
<dbReference type="OrthoDB" id="2033517at2"/>
<evidence type="ECO:0000259" key="2">
    <source>
        <dbReference type="PROSITE" id="PS51782"/>
    </source>
</evidence>
<feature type="domain" description="LysM" evidence="2">
    <location>
        <begin position="2"/>
        <end position="47"/>
    </location>
</feature>
<name>A0A2S7N301_9BACI</name>
<dbReference type="CDD" id="cd00118">
    <property type="entry name" value="LysM"/>
    <property type="match status" value="1"/>
</dbReference>
<dbReference type="RefSeq" id="WP_104847478.1">
    <property type="nucleotide sequence ID" value="NZ_PKOZ01000001.1"/>
</dbReference>
<accession>A0A2S7N301</accession>
<dbReference type="SMART" id="SM00257">
    <property type="entry name" value="LysM"/>
    <property type="match status" value="1"/>
</dbReference>
<evidence type="ECO:0000313" key="4">
    <source>
        <dbReference type="Proteomes" id="UP000239663"/>
    </source>
</evidence>
<dbReference type="EMBL" id="PKOZ01000001">
    <property type="protein sequence ID" value="PQD96378.1"/>
    <property type="molecule type" value="Genomic_DNA"/>
</dbReference>
<dbReference type="Gene3D" id="3.10.350.10">
    <property type="entry name" value="LysM domain"/>
    <property type="match status" value="1"/>
</dbReference>
<comment type="caution">
    <text evidence="3">The sequence shown here is derived from an EMBL/GenBank/DDBJ whole genome shotgun (WGS) entry which is preliminary data.</text>
</comment>
<dbReference type="Proteomes" id="UP000239663">
    <property type="component" value="Unassembled WGS sequence"/>
</dbReference>
<dbReference type="InterPro" id="IPR014248">
    <property type="entry name" value="Spore_coat_assembly_SafA"/>
</dbReference>
<proteinExistence type="predicted"/>
<protein>
    <recommendedName>
        <fullName evidence="2">LysM domain-containing protein</fullName>
    </recommendedName>
</protein>
<reference evidence="3 4" key="1">
    <citation type="submission" date="2017-12" db="EMBL/GenBank/DDBJ databases">
        <title>Taxonomic description and draft genome of Pradoshia cofamensis Gen. nov., sp. nov., a thermotolerant bacillale isolated from anterior gut of earthworm Eisenia fetida.</title>
        <authorList>
            <person name="Saha T."/>
            <person name="Chakraborty R."/>
        </authorList>
    </citation>
    <scope>NUCLEOTIDE SEQUENCE [LARGE SCALE GENOMIC DNA]</scope>
    <source>
        <strain evidence="3 4">EAG3</strain>
    </source>
</reference>
<sequence>MKIHIVQKGDSLWKIAKKYGVNFELLKKTNSQLSNPDMLMPGMKIKIPETNSSPKKEMDTKVNFGVKEAPVQHMTQVKPQPLKQPAAKEMPIQYKEKKEAVKEMPKMPYIAPKETVKPVIPEIDINNYYLMNMTKMEVPPPMPIYKEKPKKEEPVILKEQPIKEMPKVESPEPMPMPMPKPVPMPVPQYEYCQPVVSYYNPCCYPWMYNPCYPYQMPYMAQPITSMPMYTPMMNTQCVDYTAESFHFDHESMEYSPYGHGQMQQGQMTQAQMAQQGQMTQAQMPQQGQMMQGQMTQGAMQQPYQMPYQPVMPTYGYGQYQQPYGMGVHDGMMHGHHDYESSSHHDGAYMPFDGYTPQCGFTPSQQVSGQGAYYQPITQSSKQYPEMMQQQSAQSSNVQHPYAAQQTPYQEVSGMQGSAESVPFYNPHASQMIPRINPAAFDMPGADDEESSEQEGQS</sequence>
<feature type="region of interest" description="Disordered" evidence="1">
    <location>
        <begin position="437"/>
        <end position="457"/>
    </location>
</feature>
<feature type="compositionally biased region" description="Acidic residues" evidence="1">
    <location>
        <begin position="444"/>
        <end position="457"/>
    </location>
</feature>
<organism evidence="3 4">
    <name type="scientific">Pradoshia eiseniae</name>
    <dbReference type="NCBI Taxonomy" id="2064768"/>
    <lineage>
        <taxon>Bacteria</taxon>
        <taxon>Bacillati</taxon>
        <taxon>Bacillota</taxon>
        <taxon>Bacilli</taxon>
        <taxon>Bacillales</taxon>
        <taxon>Bacillaceae</taxon>
        <taxon>Pradoshia</taxon>
    </lineage>
</organism>
<evidence type="ECO:0000313" key="3">
    <source>
        <dbReference type="EMBL" id="PQD96378.1"/>
    </source>
</evidence>